<protein>
    <recommendedName>
        <fullName evidence="2">E3 ubiquitin-protein ligase NRDP1</fullName>
    </recommendedName>
    <alternativeName>
        <fullName evidence="9">RING finger protein 41</fullName>
    </alternativeName>
    <alternativeName>
        <fullName evidence="10">RING-type E3 ubiquitin transferase NRDP1</fullName>
    </alternativeName>
</protein>
<dbReference type="GO" id="GO:0008270">
    <property type="term" value="F:zinc ion binding"/>
    <property type="evidence" value="ECO:0007669"/>
    <property type="project" value="UniProtKB-KW"/>
</dbReference>
<dbReference type="InterPro" id="IPR013083">
    <property type="entry name" value="Znf_RING/FYVE/PHD"/>
</dbReference>
<dbReference type="GO" id="GO:0061630">
    <property type="term" value="F:ubiquitin protein ligase activity"/>
    <property type="evidence" value="ECO:0007669"/>
    <property type="project" value="InterPro"/>
</dbReference>
<dbReference type="InterPro" id="IPR015036">
    <property type="entry name" value="NRDP1"/>
</dbReference>
<accession>A0A1B0CLD4</accession>
<dbReference type="InterPro" id="IPR011547">
    <property type="entry name" value="SLC26A/SulP_dom"/>
</dbReference>
<evidence type="ECO:0000259" key="15">
    <source>
        <dbReference type="PROSITE" id="PS50801"/>
    </source>
</evidence>
<dbReference type="SUPFAM" id="SSF49599">
    <property type="entry name" value="TRAF domain-like"/>
    <property type="match status" value="1"/>
</dbReference>
<feature type="domain" description="RING-type" evidence="14">
    <location>
        <begin position="612"/>
        <end position="652"/>
    </location>
</feature>
<dbReference type="Gene3D" id="3.30.750.24">
    <property type="entry name" value="STAS domain"/>
    <property type="match status" value="1"/>
</dbReference>
<dbReference type="VEuPathDB" id="VectorBase:LLONM1_008175"/>
<keyword evidence="5 11" id="KW-0863">Zinc-finger</keyword>
<dbReference type="Pfam" id="PF00916">
    <property type="entry name" value="Sulfate_transp"/>
    <property type="match status" value="1"/>
</dbReference>
<dbReference type="EMBL" id="AJWK01017095">
    <property type="status" value="NOT_ANNOTATED_CDS"/>
    <property type="molecule type" value="Genomic_DNA"/>
</dbReference>
<dbReference type="PANTHER" id="PTHR11814">
    <property type="entry name" value="SULFATE TRANSPORTER"/>
    <property type="match status" value="1"/>
</dbReference>
<dbReference type="VEuPathDB" id="VectorBase:LLOJ005421"/>
<dbReference type="SUPFAM" id="SSF57850">
    <property type="entry name" value="RING/U-box"/>
    <property type="match status" value="1"/>
</dbReference>
<feature type="transmembrane region" description="Helical" evidence="13">
    <location>
        <begin position="65"/>
        <end position="87"/>
    </location>
</feature>
<dbReference type="CDD" id="cd16634">
    <property type="entry name" value="mRING-HC-C3HC3D_Nrdp1"/>
    <property type="match status" value="1"/>
</dbReference>
<dbReference type="GO" id="GO:0016020">
    <property type="term" value="C:membrane"/>
    <property type="evidence" value="ECO:0007669"/>
    <property type="project" value="UniProtKB-SubCell"/>
</dbReference>
<keyword evidence="17" id="KW-1185">Reference proteome</keyword>
<dbReference type="PROSITE" id="PS50801">
    <property type="entry name" value="STAS"/>
    <property type="match status" value="1"/>
</dbReference>
<dbReference type="Pfam" id="PF00097">
    <property type="entry name" value="zf-C3HC4"/>
    <property type="match status" value="1"/>
</dbReference>
<evidence type="ECO:0000256" key="10">
    <source>
        <dbReference type="ARBA" id="ARBA00031762"/>
    </source>
</evidence>
<evidence type="ECO:0000256" key="11">
    <source>
        <dbReference type="PROSITE-ProRule" id="PRU00175"/>
    </source>
</evidence>
<evidence type="ECO:0000256" key="5">
    <source>
        <dbReference type="ARBA" id="ARBA00022771"/>
    </source>
</evidence>
<feature type="domain" description="STAS" evidence="15">
    <location>
        <begin position="478"/>
        <end position="548"/>
    </location>
</feature>
<dbReference type="InterPro" id="IPR001841">
    <property type="entry name" value="Znf_RING"/>
</dbReference>
<name>A0A1B0CLD4_LUTLO</name>
<dbReference type="AlphaFoldDB" id="A0A1B0CLD4"/>
<dbReference type="EnsemblMetazoa" id="LLOJ005421-RA">
    <property type="protein sequence ID" value="LLOJ005421-PA"/>
    <property type="gene ID" value="LLOJ005421"/>
</dbReference>
<dbReference type="EMBL" id="AJWK01017096">
    <property type="status" value="NOT_ANNOTATED_CDS"/>
    <property type="molecule type" value="Genomic_DNA"/>
</dbReference>
<dbReference type="Pfam" id="PF08941">
    <property type="entry name" value="USP8_interact"/>
    <property type="match status" value="1"/>
</dbReference>
<evidence type="ECO:0000256" key="4">
    <source>
        <dbReference type="ARBA" id="ARBA00022723"/>
    </source>
</evidence>
<dbReference type="CDD" id="cd07042">
    <property type="entry name" value="STAS_SulP_like_sulfate_transporter"/>
    <property type="match status" value="1"/>
</dbReference>
<keyword evidence="6" id="KW-0862">Zinc</keyword>
<evidence type="ECO:0000259" key="14">
    <source>
        <dbReference type="PROSITE" id="PS50089"/>
    </source>
</evidence>
<evidence type="ECO:0000256" key="2">
    <source>
        <dbReference type="ARBA" id="ARBA00015711"/>
    </source>
</evidence>
<dbReference type="InterPro" id="IPR017907">
    <property type="entry name" value="Znf_RING_CS"/>
</dbReference>
<dbReference type="UniPathway" id="UPA00143"/>
<feature type="transmembrane region" description="Helical" evidence="13">
    <location>
        <begin position="361"/>
        <end position="380"/>
    </location>
</feature>
<keyword evidence="12" id="KW-0175">Coiled coil</keyword>
<dbReference type="VEuPathDB" id="VectorBase:LLONM1_010478"/>
<proteinExistence type="predicted"/>
<keyword evidence="8 13" id="KW-0472">Membrane</keyword>
<dbReference type="PROSITE" id="PS00518">
    <property type="entry name" value="ZF_RING_1"/>
    <property type="match status" value="1"/>
</dbReference>
<feature type="transmembrane region" description="Helical" evidence="13">
    <location>
        <begin position="217"/>
        <end position="242"/>
    </location>
</feature>
<feature type="transmembrane region" description="Helical" evidence="13">
    <location>
        <begin position="99"/>
        <end position="122"/>
    </location>
</feature>
<organism evidence="16 17">
    <name type="scientific">Lutzomyia longipalpis</name>
    <name type="common">Sand fly</name>
    <dbReference type="NCBI Taxonomy" id="7200"/>
    <lineage>
        <taxon>Eukaryota</taxon>
        <taxon>Metazoa</taxon>
        <taxon>Ecdysozoa</taxon>
        <taxon>Arthropoda</taxon>
        <taxon>Hexapoda</taxon>
        <taxon>Insecta</taxon>
        <taxon>Pterygota</taxon>
        <taxon>Neoptera</taxon>
        <taxon>Endopterygota</taxon>
        <taxon>Diptera</taxon>
        <taxon>Nematocera</taxon>
        <taxon>Psychodoidea</taxon>
        <taxon>Psychodidae</taxon>
        <taxon>Lutzomyia</taxon>
        <taxon>Lutzomyia</taxon>
    </lineage>
</organism>
<evidence type="ECO:0000256" key="9">
    <source>
        <dbReference type="ARBA" id="ARBA00030556"/>
    </source>
</evidence>
<reference evidence="16" key="1">
    <citation type="submission" date="2020-05" db="UniProtKB">
        <authorList>
            <consortium name="EnsemblMetazoa"/>
        </authorList>
    </citation>
    <scope>IDENTIFICATION</scope>
    <source>
        <strain evidence="16">Jacobina</strain>
    </source>
</reference>
<comment type="subcellular location">
    <subcellularLocation>
        <location evidence="1">Membrane</location>
        <topology evidence="1">Multi-pass membrane protein</topology>
    </subcellularLocation>
</comment>
<dbReference type="InterPro" id="IPR002645">
    <property type="entry name" value="STAS_dom"/>
</dbReference>
<keyword evidence="7 13" id="KW-1133">Transmembrane helix</keyword>
<keyword evidence="3 13" id="KW-0812">Transmembrane</keyword>
<dbReference type="Gene3D" id="3.30.40.10">
    <property type="entry name" value="Zinc/RING finger domain, C3HC4 (zinc finger)"/>
    <property type="match status" value="2"/>
</dbReference>
<dbReference type="GO" id="GO:0055085">
    <property type="term" value="P:transmembrane transport"/>
    <property type="evidence" value="ECO:0007669"/>
    <property type="project" value="InterPro"/>
</dbReference>
<dbReference type="SUPFAM" id="SSF52091">
    <property type="entry name" value="SpoIIaa-like"/>
    <property type="match status" value="1"/>
</dbReference>
<feature type="transmembrane region" description="Helical" evidence="13">
    <location>
        <begin position="128"/>
        <end position="147"/>
    </location>
</feature>
<feature type="coiled-coil region" evidence="12">
    <location>
        <begin position="703"/>
        <end position="737"/>
    </location>
</feature>
<dbReference type="InterPro" id="IPR018957">
    <property type="entry name" value="Znf_C3HC4_RING-type"/>
</dbReference>
<dbReference type="SUPFAM" id="SSF160088">
    <property type="entry name" value="NRDP1 C-terminal domain-like"/>
    <property type="match status" value="1"/>
</dbReference>
<dbReference type="Pfam" id="PF01740">
    <property type="entry name" value="STAS"/>
    <property type="match status" value="1"/>
</dbReference>
<feature type="transmembrane region" description="Helical" evidence="13">
    <location>
        <begin position="24"/>
        <end position="45"/>
    </location>
</feature>
<evidence type="ECO:0000256" key="7">
    <source>
        <dbReference type="ARBA" id="ARBA00022989"/>
    </source>
</evidence>
<dbReference type="EMBL" id="AJWK01017094">
    <property type="status" value="NOT_ANNOTATED_CDS"/>
    <property type="molecule type" value="Genomic_DNA"/>
</dbReference>
<dbReference type="InterPro" id="IPR001902">
    <property type="entry name" value="SLC26A/SulP_fam"/>
</dbReference>
<sequence>MGLNKMEKWIPGARWLRGYRGQDAVADVIAGVTVGLTVLPQGLAYATLAGLEPQYGLYSAFMGGVVYALLGGCREVTIGPTALLSLMTSRHTGLGGESGPHLAILLCFLAGIVECVMALLRLGALVDLISTPVTVGFTSATAVIIGASQLKGLLGLKGGGGSGFIATVQTVFTTADQIRPSDAALGLCSIGILLLMRKLKDFKAPENATKGRRIFCGALWLIGTSRNALLVFFTSLGAYFAAQSGKAPFILTGTVRSGLPDFGLPPFSTTRADTNGTLVEMDFKDMISELGASIALVPIIAVLGNVAISKAFGGSGIDATRELVALSLSNVLGSFVSSMPVTGSFSRSAVNHASGVRTPIGGIYTGALVLLALGLLTPYFHYIPRAALSAVIISAVIFMIEYEVIRPLWRCSRRELLPGAITFILSLWVGVEIGLLAGVVADLGFLVYRAARPALIVERSVTISGVNYILVRPRHSLLYFPAIEWVRSGISKAVKEHGKAPVVLDCRNLHEFDFTAARGLGDLHKELAASSVSLVLLGPPKEVTSVLKGAISTIISEAPNDAELDRLLQELLSERTKNEMREIVVPLLHEVPSAMGFDLTRFQGEVDEELICPICSGVLEEPLQAGVCEHAFCRACITEWLSRQPTLCIACDNAVYGCTLVLKLDSLAVHLGECEYNPKRPLPCEKGCGFVIPKDEYKDHNCVRELRSLIHTQQQKLGELKVEIGDQNLTINELKRELQLFKDFMRAMRVSNPVVRSIADQMERDEVVRWSNTLARARVTRWGGMISTPDEALQLMIKRALSESGCPPHIIDDLMENCHERRWPRGLSSLETRQNNRRIYDNYVCRRIPGKQAVLVLSCDNAHMAEDVMVEPGLVMIFAHGIE</sequence>
<feature type="transmembrane region" description="Helical" evidence="13">
    <location>
        <begin position="416"/>
        <end position="448"/>
    </location>
</feature>
<dbReference type="PROSITE" id="PS50089">
    <property type="entry name" value="ZF_RING_2"/>
    <property type="match status" value="1"/>
</dbReference>
<dbReference type="InterPro" id="IPR037255">
    <property type="entry name" value="NRDP1_C"/>
</dbReference>
<dbReference type="InterPro" id="IPR036513">
    <property type="entry name" value="STAS_dom_sf"/>
</dbReference>
<evidence type="ECO:0000256" key="3">
    <source>
        <dbReference type="ARBA" id="ARBA00022692"/>
    </source>
</evidence>
<evidence type="ECO:0000256" key="8">
    <source>
        <dbReference type="ARBA" id="ARBA00023136"/>
    </source>
</evidence>
<evidence type="ECO:0000256" key="13">
    <source>
        <dbReference type="SAM" id="Phobius"/>
    </source>
</evidence>
<dbReference type="GO" id="GO:0016567">
    <property type="term" value="P:protein ubiquitination"/>
    <property type="evidence" value="ECO:0007669"/>
    <property type="project" value="UniProtKB-UniPathway"/>
</dbReference>
<feature type="transmembrane region" description="Helical" evidence="13">
    <location>
        <begin position="386"/>
        <end position="404"/>
    </location>
</feature>
<feature type="transmembrane region" description="Helical" evidence="13">
    <location>
        <begin position="290"/>
        <end position="308"/>
    </location>
</feature>
<keyword evidence="4" id="KW-0479">Metal-binding</keyword>
<evidence type="ECO:0000313" key="16">
    <source>
        <dbReference type="EnsemblMetazoa" id="LLOJ005421-PA"/>
    </source>
</evidence>
<dbReference type="Proteomes" id="UP000092461">
    <property type="component" value="Unassembled WGS sequence"/>
</dbReference>
<evidence type="ECO:0000256" key="1">
    <source>
        <dbReference type="ARBA" id="ARBA00004141"/>
    </source>
</evidence>
<evidence type="ECO:0000313" key="17">
    <source>
        <dbReference type="Proteomes" id="UP000092461"/>
    </source>
</evidence>
<feature type="transmembrane region" description="Helical" evidence="13">
    <location>
        <begin position="178"/>
        <end position="196"/>
    </location>
</feature>
<evidence type="ECO:0000256" key="12">
    <source>
        <dbReference type="SAM" id="Coils"/>
    </source>
</evidence>
<evidence type="ECO:0000256" key="6">
    <source>
        <dbReference type="ARBA" id="ARBA00022833"/>
    </source>
</evidence>
<dbReference type="GO" id="GO:0005634">
    <property type="term" value="C:nucleus"/>
    <property type="evidence" value="ECO:0007669"/>
    <property type="project" value="UniProtKB-ARBA"/>
</dbReference>